<dbReference type="RefSeq" id="WP_213497768.1">
    <property type="nucleotide sequence ID" value="NZ_CP074694.1"/>
</dbReference>
<evidence type="ECO:0000313" key="1">
    <source>
        <dbReference type="EMBL" id="QVL32878.1"/>
    </source>
</evidence>
<dbReference type="InterPro" id="IPR011486">
    <property type="entry name" value="BBP2"/>
</dbReference>
<dbReference type="AlphaFoldDB" id="A0A8E6B6P7"/>
<accession>A0A8E6B6P7</accession>
<dbReference type="SUPFAM" id="SSF56935">
    <property type="entry name" value="Porins"/>
    <property type="match status" value="1"/>
</dbReference>
<dbReference type="Pfam" id="PF07642">
    <property type="entry name" value="BBP2"/>
    <property type="match status" value="1"/>
</dbReference>
<protein>
    <submittedName>
        <fullName evidence="1">Porin</fullName>
    </submittedName>
</protein>
<reference evidence="1" key="1">
    <citation type="submission" date="2021-05" db="EMBL/GenBank/DDBJ databases">
        <title>Complete genome sequence of the cellulolytic planctomycete Telmatocola sphagniphila SP2T and characterization of the first cellulase from planctomycetes.</title>
        <authorList>
            <person name="Rakitin A.L."/>
            <person name="Beletsky A.V."/>
            <person name="Naumoff D.G."/>
            <person name="Kulichevskaya I.S."/>
            <person name="Mardanov A.V."/>
            <person name="Ravin N.V."/>
            <person name="Dedysh S.N."/>
        </authorList>
    </citation>
    <scope>NUCLEOTIDE SEQUENCE</scope>
    <source>
        <strain evidence="1">SP2T</strain>
    </source>
</reference>
<dbReference type="Proteomes" id="UP000676194">
    <property type="component" value="Chromosome"/>
</dbReference>
<dbReference type="KEGG" id="tsph:KIH39_02865"/>
<organism evidence="1 2">
    <name type="scientific">Telmatocola sphagniphila</name>
    <dbReference type="NCBI Taxonomy" id="1123043"/>
    <lineage>
        <taxon>Bacteria</taxon>
        <taxon>Pseudomonadati</taxon>
        <taxon>Planctomycetota</taxon>
        <taxon>Planctomycetia</taxon>
        <taxon>Gemmatales</taxon>
        <taxon>Gemmataceae</taxon>
    </lineage>
</organism>
<name>A0A8E6B6P7_9BACT</name>
<proteinExistence type="predicted"/>
<evidence type="ECO:0000313" key="2">
    <source>
        <dbReference type="Proteomes" id="UP000676194"/>
    </source>
</evidence>
<keyword evidence="2" id="KW-1185">Reference proteome</keyword>
<gene>
    <name evidence="1" type="ORF">KIH39_02865</name>
</gene>
<sequence>MKLLSGTAIGSTLEQSKISISGWTEGAYTASSARGGSLPIGFNYKPNQFLLQQNWLRVERSIDTESSEPSWGFRFDTILPGSDYRFTLARGLMTSQLTDNRGDPNLYGIDPIQFYGEFYLPGIAKGLDIKVGRFFAQFGVESIDATQNPLFSGSYNFFYNPFTHTGVLTTLNLDDTWSVQNGLVTGSDIFIDSGSNPTYIGSVKWAPPKGNDSVLFAVVIGSHRYDASHNLNNPDVFDLVYTHTFNDDLSYTLDACYSFQTNLPDSGFVNNFGVAQYLTYQICPQLSVTGRLEFFDDCQGQKTGFKGLYTALTTGVTYKPESWLWIRPEVRYDYNDESRPFANKSSLFTASCDVIFRW</sequence>
<dbReference type="EMBL" id="CP074694">
    <property type="protein sequence ID" value="QVL32878.1"/>
    <property type="molecule type" value="Genomic_DNA"/>
</dbReference>